<reference evidence="5 6" key="1">
    <citation type="submission" date="2018-09" db="EMBL/GenBank/DDBJ databases">
        <title>Phylogeny of the Shewanellaceae, and recommendation for two new genera, Pseudoshewanella and Parashewanella.</title>
        <authorList>
            <person name="Wang G."/>
        </authorList>
    </citation>
    <scope>NUCLEOTIDE SEQUENCE [LARGE SCALE GENOMIC DNA]</scope>
    <source>
        <strain evidence="5 6">C51</strain>
    </source>
</reference>
<keyword evidence="2" id="KW-0233">DNA recombination</keyword>
<proteinExistence type="predicted"/>
<dbReference type="OrthoDB" id="9801717at2"/>
<name>A0A3L8PZP5_9GAMM</name>
<dbReference type="EMBL" id="QZEI01000011">
    <property type="protein sequence ID" value="RLV60831.1"/>
    <property type="molecule type" value="Genomic_DNA"/>
</dbReference>
<dbReference type="Pfam" id="PF13102">
    <property type="entry name" value="Phage_int_SAM_5"/>
    <property type="match status" value="1"/>
</dbReference>
<dbReference type="InterPro" id="IPR013762">
    <property type="entry name" value="Integrase-like_cat_sf"/>
</dbReference>
<dbReference type="InterPro" id="IPR025269">
    <property type="entry name" value="SAM-like_dom"/>
</dbReference>
<evidence type="ECO:0000313" key="5">
    <source>
        <dbReference type="EMBL" id="RLV60831.1"/>
    </source>
</evidence>
<protein>
    <submittedName>
        <fullName evidence="5">Site-specific integrase</fullName>
    </submittedName>
</protein>
<organism evidence="5 6">
    <name type="scientific">Parashewanella curva</name>
    <dbReference type="NCBI Taxonomy" id="2338552"/>
    <lineage>
        <taxon>Bacteria</taxon>
        <taxon>Pseudomonadati</taxon>
        <taxon>Pseudomonadota</taxon>
        <taxon>Gammaproteobacteria</taxon>
        <taxon>Alteromonadales</taxon>
        <taxon>Shewanellaceae</taxon>
        <taxon>Parashewanella</taxon>
    </lineage>
</organism>
<dbReference type="InterPro" id="IPR011010">
    <property type="entry name" value="DNA_brk_join_enz"/>
</dbReference>
<evidence type="ECO:0000256" key="1">
    <source>
        <dbReference type="ARBA" id="ARBA00023125"/>
    </source>
</evidence>
<keyword evidence="1" id="KW-0238">DNA-binding</keyword>
<evidence type="ECO:0000259" key="4">
    <source>
        <dbReference type="Pfam" id="PF13102"/>
    </source>
</evidence>
<feature type="region of interest" description="Disordered" evidence="3">
    <location>
        <begin position="1"/>
        <end position="40"/>
    </location>
</feature>
<evidence type="ECO:0000256" key="3">
    <source>
        <dbReference type="SAM" id="MobiDB-lite"/>
    </source>
</evidence>
<dbReference type="GO" id="GO:0015074">
    <property type="term" value="P:DNA integration"/>
    <property type="evidence" value="ECO:0007669"/>
    <property type="project" value="InterPro"/>
</dbReference>
<accession>A0A3L8PZP5</accession>
<dbReference type="RefSeq" id="WP_121837913.1">
    <property type="nucleotide sequence ID" value="NZ_ML014760.1"/>
</dbReference>
<dbReference type="InterPro" id="IPR010998">
    <property type="entry name" value="Integrase_recombinase_N"/>
</dbReference>
<feature type="compositionally biased region" description="Basic and acidic residues" evidence="3">
    <location>
        <begin position="1"/>
        <end position="10"/>
    </location>
</feature>
<keyword evidence="6" id="KW-1185">Reference proteome</keyword>
<feature type="domain" description="Phage integrase SAM-like" evidence="4">
    <location>
        <begin position="94"/>
        <end position="194"/>
    </location>
</feature>
<evidence type="ECO:0000313" key="6">
    <source>
        <dbReference type="Proteomes" id="UP000281474"/>
    </source>
</evidence>
<dbReference type="Gene3D" id="1.10.150.130">
    <property type="match status" value="1"/>
</dbReference>
<dbReference type="SUPFAM" id="SSF56349">
    <property type="entry name" value="DNA breaking-rejoining enzymes"/>
    <property type="match status" value="1"/>
</dbReference>
<sequence length="311" mass="36546">MKLAIERKSADSQGRQKQFLTRNYGTTTDHTGKRIQRRKRQSLDLYVYQPPKDKSQRDHNRKALELAEKIRARALVELAQNKKDFENEDRLQQSFYAYMQRVIDEKEKTGSISNHSIWVSSLIHLKRYTKAIDRTFEEMNVCLLSGFRDYLCNVATTKSNKLLSKNTASSYFNKVRATLSQAYRFGIIKQNPIHQIKSIKPDQNKRNYLFESEIKAISQAECRYDVLKRAFLFSCMTGIRWSDIQKLTWKDIQQSDGDHRAIFSHQKTAYQQYLDLPIDALTLMGEPQTPKERVFKGLKRQRAKLRISLLH</sequence>
<dbReference type="GO" id="GO:0006310">
    <property type="term" value="P:DNA recombination"/>
    <property type="evidence" value="ECO:0007669"/>
    <property type="project" value="UniProtKB-KW"/>
</dbReference>
<dbReference type="Gene3D" id="1.10.443.10">
    <property type="entry name" value="Intergrase catalytic core"/>
    <property type="match status" value="1"/>
</dbReference>
<gene>
    <name evidence="5" type="ORF">D5018_05025</name>
</gene>
<dbReference type="GO" id="GO:0003677">
    <property type="term" value="F:DNA binding"/>
    <property type="evidence" value="ECO:0007669"/>
    <property type="project" value="UniProtKB-KW"/>
</dbReference>
<evidence type="ECO:0000256" key="2">
    <source>
        <dbReference type="ARBA" id="ARBA00023172"/>
    </source>
</evidence>
<comment type="caution">
    <text evidence="5">The sequence shown here is derived from an EMBL/GenBank/DDBJ whole genome shotgun (WGS) entry which is preliminary data.</text>
</comment>
<dbReference type="Proteomes" id="UP000281474">
    <property type="component" value="Unassembled WGS sequence"/>
</dbReference>
<dbReference type="AlphaFoldDB" id="A0A3L8PZP5"/>
<feature type="compositionally biased region" description="Polar residues" evidence="3">
    <location>
        <begin position="11"/>
        <end position="29"/>
    </location>
</feature>